<organism evidence="1 2">
    <name type="scientific">Kineobactrum sediminis</name>
    <dbReference type="NCBI Taxonomy" id="1905677"/>
    <lineage>
        <taxon>Bacteria</taxon>
        <taxon>Pseudomonadati</taxon>
        <taxon>Pseudomonadota</taxon>
        <taxon>Gammaproteobacteria</taxon>
        <taxon>Cellvibrionales</taxon>
        <taxon>Halieaceae</taxon>
        <taxon>Kineobactrum</taxon>
    </lineage>
</organism>
<evidence type="ECO:0000313" key="1">
    <source>
        <dbReference type="EMBL" id="PLW82766.1"/>
    </source>
</evidence>
<dbReference type="Proteomes" id="UP000234845">
    <property type="component" value="Unassembled WGS sequence"/>
</dbReference>
<reference evidence="2" key="1">
    <citation type="submission" date="2017-11" db="EMBL/GenBank/DDBJ databases">
        <title>The draft genome sequence of Chromatocurvus sp. F02.</title>
        <authorList>
            <person name="Du Z.-J."/>
            <person name="Chang Y.-Q."/>
        </authorList>
    </citation>
    <scope>NUCLEOTIDE SEQUENCE [LARGE SCALE GENOMIC DNA]</scope>
    <source>
        <strain evidence="2">F02</strain>
    </source>
</reference>
<dbReference type="PANTHER" id="PTHR31270:SF1">
    <property type="entry name" value="GLUTAMINYL-PEPTIDE CYCLOTRANSFERASE"/>
    <property type="match status" value="1"/>
</dbReference>
<dbReference type="Pfam" id="PF05096">
    <property type="entry name" value="Glu_cyclase_2"/>
    <property type="match status" value="1"/>
</dbReference>
<dbReference type="InterPro" id="IPR011044">
    <property type="entry name" value="Quino_amine_DH_bsu"/>
</dbReference>
<dbReference type="GO" id="GO:0016603">
    <property type="term" value="F:glutaminyl-peptide cyclotransferase activity"/>
    <property type="evidence" value="ECO:0007669"/>
    <property type="project" value="InterPro"/>
</dbReference>
<dbReference type="InterPro" id="IPR007788">
    <property type="entry name" value="QCT"/>
</dbReference>
<accession>A0A2N5Y2Z9</accession>
<keyword evidence="2" id="KW-1185">Reference proteome</keyword>
<comment type="caution">
    <text evidence="1">The sequence shown here is derived from an EMBL/GenBank/DDBJ whole genome shotgun (WGS) entry which is preliminary data.</text>
</comment>
<dbReference type="SUPFAM" id="SSF50969">
    <property type="entry name" value="YVTN repeat-like/Quinoprotein amine dehydrogenase"/>
    <property type="match status" value="1"/>
</dbReference>
<evidence type="ECO:0000313" key="2">
    <source>
        <dbReference type="Proteomes" id="UP000234845"/>
    </source>
</evidence>
<protein>
    <submittedName>
        <fullName evidence="1">Glutamine cyclotransferase</fullName>
    </submittedName>
</protein>
<name>A0A2N5Y2Z9_9GAMM</name>
<proteinExistence type="predicted"/>
<dbReference type="InterPro" id="IPR015943">
    <property type="entry name" value="WD40/YVTN_repeat-like_dom_sf"/>
</dbReference>
<dbReference type="Gene3D" id="2.130.10.10">
    <property type="entry name" value="YVTN repeat-like/Quinoprotein amine dehydrogenase"/>
    <property type="match status" value="1"/>
</dbReference>
<gene>
    <name evidence="1" type="ORF">CWI75_09345</name>
</gene>
<dbReference type="EMBL" id="PKLZ01000007">
    <property type="protein sequence ID" value="PLW82766.1"/>
    <property type="molecule type" value="Genomic_DNA"/>
</dbReference>
<sequence>MRGAPASRTRTGACPVARAVSDSRPGEKTFVNHFSYRGLLVCLLLGASLRAPAETAAQAHPLQHYSFKVVEQRPQSRTHFVQGLQIVDGMLYVSTGGYGRSQLLQYRFDDGVLVREKHLSPALFGEGLTVLGGRVYQLTWRARRLLVYRRQNLAAEGYFAIPGQGWGLTNNGKELIYTDGSHHLHFLDPVDGRHLRSIAVHEQGAPVDRLNELEWIDGEVWANVWQSDRIVVINPDTGAVTATIDLTGLLPRAERRQGTDVLNGIARNPATGELWVTGKNWPWLYRIVLTPIPAATAKSR</sequence>
<dbReference type="AlphaFoldDB" id="A0A2N5Y2Z9"/>
<keyword evidence="1" id="KW-0808">Transferase</keyword>
<dbReference type="PANTHER" id="PTHR31270">
    <property type="entry name" value="GLUTAMINYL-PEPTIDE CYCLOTRANSFERASE"/>
    <property type="match status" value="1"/>
</dbReference>